<dbReference type="HOGENOM" id="CLU_2037994_0_0_1"/>
<dbReference type="EMBL" id="CR382136">
    <property type="protein sequence ID" value="CAG86933.1"/>
    <property type="molecule type" value="Genomic_DNA"/>
</dbReference>
<dbReference type="KEGG" id="dha:DEHA2D07546g"/>
<evidence type="ECO:0000256" key="1">
    <source>
        <dbReference type="SAM" id="Phobius"/>
    </source>
</evidence>
<evidence type="ECO:0000313" key="2">
    <source>
        <dbReference type="EMBL" id="CAG86933.1"/>
    </source>
</evidence>
<keyword evidence="1" id="KW-0472">Membrane</keyword>
<dbReference type="InParanoid" id="Q6BSN1"/>
<name>Q6BSN1_DEBHA</name>
<organism evidence="2 3">
    <name type="scientific">Debaryomyces hansenii (strain ATCC 36239 / CBS 767 / BCRC 21394 / JCM 1990 / NBRC 0083 / IGC 2968)</name>
    <name type="common">Yeast</name>
    <name type="synonym">Torulaspora hansenii</name>
    <dbReference type="NCBI Taxonomy" id="284592"/>
    <lineage>
        <taxon>Eukaryota</taxon>
        <taxon>Fungi</taxon>
        <taxon>Dikarya</taxon>
        <taxon>Ascomycota</taxon>
        <taxon>Saccharomycotina</taxon>
        <taxon>Pichiomycetes</taxon>
        <taxon>Debaryomycetaceae</taxon>
        <taxon>Debaryomyces</taxon>
    </lineage>
</organism>
<gene>
    <name evidence="2" type="ordered locus">DEHA2D07546g</name>
</gene>
<dbReference type="RefSeq" id="XP_458789.1">
    <property type="nucleotide sequence ID" value="XM_458789.1"/>
</dbReference>
<dbReference type="GeneID" id="2901686"/>
<accession>Q6BSN1</accession>
<keyword evidence="3" id="KW-1185">Reference proteome</keyword>
<keyword evidence="1" id="KW-1133">Transmembrane helix</keyword>
<reference evidence="2 3" key="1">
    <citation type="journal article" date="2004" name="Nature">
        <title>Genome evolution in yeasts.</title>
        <authorList>
            <consortium name="Genolevures"/>
            <person name="Dujon B."/>
            <person name="Sherman D."/>
            <person name="Fischer G."/>
            <person name="Durrens P."/>
            <person name="Casaregola S."/>
            <person name="Lafontaine I."/>
            <person name="de Montigny J."/>
            <person name="Marck C."/>
            <person name="Neuveglise C."/>
            <person name="Talla E."/>
            <person name="Goffard N."/>
            <person name="Frangeul L."/>
            <person name="Aigle M."/>
            <person name="Anthouard V."/>
            <person name="Babour A."/>
            <person name="Barbe V."/>
            <person name="Barnay S."/>
            <person name="Blanchin S."/>
            <person name="Beckerich J.M."/>
            <person name="Beyne E."/>
            <person name="Bleykasten C."/>
            <person name="Boisrame A."/>
            <person name="Boyer J."/>
            <person name="Cattolico L."/>
            <person name="Confanioleri F."/>
            <person name="de Daruvar A."/>
            <person name="Despons L."/>
            <person name="Fabre E."/>
            <person name="Fairhead C."/>
            <person name="Ferry-Dumazet H."/>
            <person name="Groppi A."/>
            <person name="Hantraye F."/>
            <person name="Hennequin C."/>
            <person name="Jauniaux N."/>
            <person name="Joyet P."/>
            <person name="Kachouri R."/>
            <person name="Kerrest A."/>
            <person name="Koszul R."/>
            <person name="Lemaire M."/>
            <person name="Lesur I."/>
            <person name="Ma L."/>
            <person name="Muller H."/>
            <person name="Nicaud J.M."/>
            <person name="Nikolski M."/>
            <person name="Oztas S."/>
            <person name="Ozier-Kalogeropoulos O."/>
            <person name="Pellenz S."/>
            <person name="Potier S."/>
            <person name="Richard G.F."/>
            <person name="Straub M.L."/>
            <person name="Suleau A."/>
            <person name="Swennene D."/>
            <person name="Tekaia F."/>
            <person name="Wesolowski-Louvel M."/>
            <person name="Westhof E."/>
            <person name="Wirth B."/>
            <person name="Zeniou-Meyer M."/>
            <person name="Zivanovic I."/>
            <person name="Bolotin-Fukuhara M."/>
            <person name="Thierry A."/>
            <person name="Bouchier C."/>
            <person name="Caudron B."/>
            <person name="Scarpelli C."/>
            <person name="Gaillardin C."/>
            <person name="Weissenbach J."/>
            <person name="Wincker P."/>
            <person name="Souciet J.L."/>
        </authorList>
    </citation>
    <scope>NUCLEOTIDE SEQUENCE [LARGE SCALE GENOMIC DNA]</scope>
    <source>
        <strain evidence="3">ATCC 36239 / CBS 767 / BCRC 21394 / JCM 1990 / NBRC 0083 / IGC 2968</strain>
    </source>
</reference>
<dbReference type="AlphaFoldDB" id="Q6BSN1"/>
<keyword evidence="1" id="KW-0812">Transmembrane</keyword>
<evidence type="ECO:0000313" key="3">
    <source>
        <dbReference type="Proteomes" id="UP000000599"/>
    </source>
</evidence>
<feature type="transmembrane region" description="Helical" evidence="1">
    <location>
        <begin position="20"/>
        <end position="37"/>
    </location>
</feature>
<dbReference type="Proteomes" id="UP000000599">
    <property type="component" value="Chromosome D"/>
</dbReference>
<proteinExistence type="predicted"/>
<sequence>MPGERTGMAISYPSTLKDVTTHMFTYLLHLLLIYIYGHNRSIFGRSFISHRHCGTGQPRITFHSQLLPIFYRVAEMRVLHRTLFLISIYKVPLRINEKICHFKTLSKSNEISWVQNCPSVT</sequence>
<protein>
    <submittedName>
        <fullName evidence="2">DEHA2D07546p</fullName>
    </submittedName>
</protein>